<feature type="transmembrane region" description="Helical" evidence="6">
    <location>
        <begin position="328"/>
        <end position="353"/>
    </location>
</feature>
<protein>
    <submittedName>
        <fullName evidence="7">Sporulation integral membrane protein YtvI</fullName>
    </submittedName>
</protein>
<evidence type="ECO:0000256" key="2">
    <source>
        <dbReference type="ARBA" id="ARBA00009773"/>
    </source>
</evidence>
<dbReference type="NCBIfam" id="TIGR02872">
    <property type="entry name" value="spore_ytvI"/>
    <property type="match status" value="1"/>
</dbReference>
<evidence type="ECO:0000313" key="7">
    <source>
        <dbReference type="EMBL" id="RKQ14913.1"/>
    </source>
</evidence>
<sequence length="368" mass="41819">MSNKYLMISFRFVIVVLFILSSYYFLSYSLTYIYPLIIAIILATIMNPSVSFLQRRFRIPRGLATFLVIITIFIMLMGTLFIIISELYQGTVYLAEKVPIYFHQFLYFLESIFNTFILPAYEKILSIFLTLNPEQQLTIKDTINNLTNYLSSTGTRLLQDTLEFITKFLSTLPNSVTVLIFIIFAAFLITADWDHLKQQYKKLIPTNINASTSNVANHLKKSFVGFVKAQCILIFISGCLIFIGLYLLQIEHALTIAVFATLVDLIPLIGTGIIFVPWIIYLFLVGNYTLTIGLTILYMIVVVVRQVIEPKVLSSNIGIHPLLALVGYFFGFQLWGVLGIIIAPAILILISVLHQSGIFKWVLNFIKG</sequence>
<comment type="subcellular location">
    <subcellularLocation>
        <location evidence="1">Membrane</location>
        <topology evidence="1">Multi-pass membrane protein</topology>
    </subcellularLocation>
</comment>
<feature type="transmembrane region" description="Helical" evidence="6">
    <location>
        <begin position="32"/>
        <end position="50"/>
    </location>
</feature>
<feature type="transmembrane region" description="Helical" evidence="6">
    <location>
        <begin position="172"/>
        <end position="193"/>
    </location>
</feature>
<feature type="transmembrane region" description="Helical" evidence="6">
    <location>
        <begin position="229"/>
        <end position="248"/>
    </location>
</feature>
<dbReference type="EMBL" id="RBZO01000017">
    <property type="protein sequence ID" value="RKQ14913.1"/>
    <property type="molecule type" value="Genomic_DNA"/>
</dbReference>
<dbReference type="PANTHER" id="PTHR21716:SF68">
    <property type="entry name" value="TRANSPORT PROTEIN YTVI-RELATED"/>
    <property type="match status" value="1"/>
</dbReference>
<reference evidence="7 8" key="1">
    <citation type="journal article" date="2015" name="Antonie Van Leeuwenhoek">
        <title>Oceanobacillus bengalensis sp. nov., a bacterium isolated from seawater of the Bay of Bengal.</title>
        <authorList>
            <person name="Yongchang O."/>
            <person name="Xiang W."/>
            <person name="Wang G."/>
        </authorList>
    </citation>
    <scope>NUCLEOTIDE SEQUENCE [LARGE SCALE GENOMIC DNA]</scope>
    <source>
        <strain evidence="7 8">MCCC 1K00260</strain>
    </source>
</reference>
<name>A0A494YXR7_9BACI</name>
<evidence type="ECO:0000256" key="3">
    <source>
        <dbReference type="ARBA" id="ARBA00022692"/>
    </source>
</evidence>
<feature type="transmembrane region" description="Helical" evidence="6">
    <location>
        <begin position="5"/>
        <end position="26"/>
    </location>
</feature>
<dbReference type="OrthoDB" id="9774361at2"/>
<dbReference type="InterPro" id="IPR002549">
    <property type="entry name" value="AI-2E-like"/>
</dbReference>
<evidence type="ECO:0000256" key="1">
    <source>
        <dbReference type="ARBA" id="ARBA00004141"/>
    </source>
</evidence>
<dbReference type="PANTHER" id="PTHR21716">
    <property type="entry name" value="TRANSMEMBRANE PROTEIN"/>
    <property type="match status" value="1"/>
</dbReference>
<keyword evidence="4 6" id="KW-1133">Transmembrane helix</keyword>
<feature type="transmembrane region" description="Helical" evidence="6">
    <location>
        <begin position="62"/>
        <end position="84"/>
    </location>
</feature>
<evidence type="ECO:0000256" key="4">
    <source>
        <dbReference type="ARBA" id="ARBA00022989"/>
    </source>
</evidence>
<proteinExistence type="inferred from homology"/>
<dbReference type="GO" id="GO:0016020">
    <property type="term" value="C:membrane"/>
    <property type="evidence" value="ECO:0007669"/>
    <property type="project" value="UniProtKB-SubCell"/>
</dbReference>
<keyword evidence="8" id="KW-1185">Reference proteome</keyword>
<accession>A0A494YXR7</accession>
<comment type="similarity">
    <text evidence="2">Belongs to the autoinducer-2 exporter (AI-2E) (TC 2.A.86) family.</text>
</comment>
<dbReference type="Proteomes" id="UP000281813">
    <property type="component" value="Unassembled WGS sequence"/>
</dbReference>
<dbReference type="RefSeq" id="WP_121131966.1">
    <property type="nucleotide sequence ID" value="NZ_JBHUFK010000037.1"/>
</dbReference>
<evidence type="ECO:0000256" key="5">
    <source>
        <dbReference type="ARBA" id="ARBA00023136"/>
    </source>
</evidence>
<organism evidence="7 8">
    <name type="scientific">Oceanobacillus bengalensis</name>
    <dbReference type="NCBI Taxonomy" id="1435466"/>
    <lineage>
        <taxon>Bacteria</taxon>
        <taxon>Bacillati</taxon>
        <taxon>Bacillota</taxon>
        <taxon>Bacilli</taxon>
        <taxon>Bacillales</taxon>
        <taxon>Bacillaceae</taxon>
        <taxon>Oceanobacillus</taxon>
    </lineage>
</organism>
<keyword evidence="3 6" id="KW-0812">Transmembrane</keyword>
<dbReference type="Pfam" id="PF01594">
    <property type="entry name" value="AI-2E_transport"/>
    <property type="match status" value="1"/>
</dbReference>
<comment type="caution">
    <text evidence="7">The sequence shown here is derived from an EMBL/GenBank/DDBJ whole genome shotgun (WGS) entry which is preliminary data.</text>
</comment>
<evidence type="ECO:0000313" key="8">
    <source>
        <dbReference type="Proteomes" id="UP000281813"/>
    </source>
</evidence>
<gene>
    <name evidence="7" type="primary">ytvI</name>
    <name evidence="7" type="ORF">D8M05_11655</name>
</gene>
<keyword evidence="5 6" id="KW-0472">Membrane</keyword>
<dbReference type="GO" id="GO:0055085">
    <property type="term" value="P:transmembrane transport"/>
    <property type="evidence" value="ECO:0007669"/>
    <property type="project" value="TreeGrafter"/>
</dbReference>
<dbReference type="InterPro" id="IPR014227">
    <property type="entry name" value="YtvI-like"/>
</dbReference>
<evidence type="ECO:0000256" key="6">
    <source>
        <dbReference type="SAM" id="Phobius"/>
    </source>
</evidence>
<dbReference type="AlphaFoldDB" id="A0A494YXR7"/>
<feature type="transmembrane region" description="Helical" evidence="6">
    <location>
        <begin position="254"/>
        <end position="281"/>
    </location>
</feature>
<feature type="transmembrane region" description="Helical" evidence="6">
    <location>
        <begin position="288"/>
        <end position="308"/>
    </location>
</feature>